<dbReference type="GO" id="GO:0008815">
    <property type="term" value="F:citrate (pro-3S)-lyase activity"/>
    <property type="evidence" value="ECO:0007669"/>
    <property type="project" value="UniProtKB-EC"/>
</dbReference>
<gene>
    <name evidence="5" type="primary">citE_4</name>
    <name evidence="5" type="ORF">BANRA_05256</name>
</gene>
<organism evidence="5 6">
    <name type="scientific">Escherichia coli</name>
    <dbReference type="NCBI Taxonomy" id="562"/>
    <lineage>
        <taxon>Bacteria</taxon>
        <taxon>Pseudomonadati</taxon>
        <taxon>Pseudomonadota</taxon>
        <taxon>Gammaproteobacteria</taxon>
        <taxon>Enterobacterales</taxon>
        <taxon>Enterobacteriaceae</taxon>
        <taxon>Escherichia</taxon>
    </lineage>
</organism>
<protein>
    <submittedName>
        <fullName evidence="5">Citrate lyase subunit beta</fullName>
        <ecNumber evidence="5">4.1.3.6</ecNumber>
    </submittedName>
</protein>
<dbReference type="GO" id="GO:0006107">
    <property type="term" value="P:oxaloacetate metabolic process"/>
    <property type="evidence" value="ECO:0007669"/>
    <property type="project" value="TreeGrafter"/>
</dbReference>
<dbReference type="PANTHER" id="PTHR32308:SF10">
    <property type="entry name" value="CITRATE LYASE SUBUNIT BETA"/>
    <property type="match status" value="1"/>
</dbReference>
<dbReference type="SUPFAM" id="SSF51621">
    <property type="entry name" value="Phosphoenolpyruvate/pyruvate domain"/>
    <property type="match status" value="1"/>
</dbReference>
<keyword evidence="2" id="KW-0479">Metal-binding</keyword>
<keyword evidence="3" id="KW-0460">Magnesium</keyword>
<dbReference type="InterPro" id="IPR015813">
    <property type="entry name" value="Pyrv/PenolPyrv_kinase-like_dom"/>
</dbReference>
<dbReference type="InterPro" id="IPR040442">
    <property type="entry name" value="Pyrv_kinase-like_dom_sf"/>
</dbReference>
<name>A0A3P5DZJ8_ECOLX</name>
<dbReference type="GO" id="GO:0000287">
    <property type="term" value="F:magnesium ion binding"/>
    <property type="evidence" value="ECO:0007669"/>
    <property type="project" value="TreeGrafter"/>
</dbReference>
<evidence type="ECO:0000256" key="3">
    <source>
        <dbReference type="ARBA" id="ARBA00022842"/>
    </source>
</evidence>
<evidence type="ECO:0000313" key="6">
    <source>
        <dbReference type="Proteomes" id="UP000281521"/>
    </source>
</evidence>
<dbReference type="PANTHER" id="PTHR32308">
    <property type="entry name" value="LYASE BETA SUBUNIT, PUTATIVE (AFU_ORTHOLOGUE AFUA_4G13030)-RELATED"/>
    <property type="match status" value="1"/>
</dbReference>
<proteinExistence type="predicted"/>
<keyword evidence="5" id="KW-0456">Lyase</keyword>
<sequence length="155" mass="17808">MISASLQQRKTRTRRSMLFVPGANAAMVSNSFIYPADALMFDLEDSVALREKDTARRMVYHALQHPLYRDIETIVRVNALDSEWGVNDRKPSFAVVRTLCVCRNRYRSGCSGYRKEILRIEKPVVVNPAAPVCWRRLNLRWGLPAQWKSLTLPSV</sequence>
<evidence type="ECO:0000259" key="4">
    <source>
        <dbReference type="Pfam" id="PF03328"/>
    </source>
</evidence>
<accession>A0A3P5DZJ8</accession>
<dbReference type="EMBL" id="UWXJ01000001">
    <property type="protein sequence ID" value="VCY86517.1"/>
    <property type="molecule type" value="Genomic_DNA"/>
</dbReference>
<evidence type="ECO:0000256" key="2">
    <source>
        <dbReference type="ARBA" id="ARBA00022723"/>
    </source>
</evidence>
<dbReference type="InterPro" id="IPR005000">
    <property type="entry name" value="Aldolase/citrate-lyase_domain"/>
</dbReference>
<reference evidence="5 6" key="1">
    <citation type="submission" date="2018-10" db="EMBL/GenBank/DDBJ databases">
        <authorList>
            <person name="Noll B N."/>
        </authorList>
    </citation>
    <scope>NUCLEOTIDE SEQUENCE [LARGE SCALE GENOMIC DNA]</scope>
    <source>
        <strain evidence="5">Ecoli022</strain>
    </source>
</reference>
<feature type="domain" description="HpcH/HpaI aldolase/citrate lyase" evidence="4">
    <location>
        <begin position="15"/>
        <end position="90"/>
    </location>
</feature>
<dbReference type="AlphaFoldDB" id="A0A3P5DZJ8"/>
<evidence type="ECO:0000256" key="1">
    <source>
        <dbReference type="ARBA" id="ARBA00001946"/>
    </source>
</evidence>
<dbReference type="Proteomes" id="UP000281521">
    <property type="component" value="Unassembled WGS sequence"/>
</dbReference>
<dbReference type="Pfam" id="PF03328">
    <property type="entry name" value="HpcH_HpaI"/>
    <property type="match status" value="1"/>
</dbReference>
<dbReference type="Gene3D" id="3.20.20.60">
    <property type="entry name" value="Phosphoenolpyruvate-binding domains"/>
    <property type="match status" value="1"/>
</dbReference>
<evidence type="ECO:0000313" key="5">
    <source>
        <dbReference type="EMBL" id="VCY86517.1"/>
    </source>
</evidence>
<comment type="cofactor">
    <cofactor evidence="1">
        <name>Mg(2+)</name>
        <dbReference type="ChEBI" id="CHEBI:18420"/>
    </cofactor>
</comment>
<dbReference type="EC" id="4.1.3.6" evidence="5"/>